<feature type="region of interest" description="Disordered" evidence="7">
    <location>
        <begin position="1755"/>
        <end position="1864"/>
    </location>
</feature>
<feature type="coiled-coil region" evidence="6">
    <location>
        <begin position="642"/>
        <end position="669"/>
    </location>
</feature>
<feature type="region of interest" description="Disordered" evidence="7">
    <location>
        <begin position="1879"/>
        <end position="2093"/>
    </location>
</feature>
<feature type="coiled-coil region" evidence="6">
    <location>
        <begin position="702"/>
        <end position="891"/>
    </location>
</feature>
<dbReference type="Pfam" id="PF07926">
    <property type="entry name" value="TPR_MLP1_2"/>
    <property type="match status" value="1"/>
</dbReference>
<feature type="compositionally biased region" description="Acidic residues" evidence="7">
    <location>
        <begin position="1923"/>
        <end position="1982"/>
    </location>
</feature>
<feature type="compositionally biased region" description="Low complexity" evidence="7">
    <location>
        <begin position="2023"/>
        <end position="2036"/>
    </location>
</feature>
<evidence type="ECO:0000259" key="8">
    <source>
        <dbReference type="Pfam" id="PF07926"/>
    </source>
</evidence>
<dbReference type="GO" id="GO:0006606">
    <property type="term" value="P:protein import into nucleus"/>
    <property type="evidence" value="ECO:0007669"/>
    <property type="project" value="InterPro"/>
</dbReference>
<evidence type="ECO:0000259" key="10">
    <source>
        <dbReference type="Pfam" id="PF25785"/>
    </source>
</evidence>
<feature type="region of interest" description="Disordered" evidence="7">
    <location>
        <begin position="1519"/>
        <end position="1540"/>
    </location>
</feature>
<feature type="compositionally biased region" description="Acidic residues" evidence="7">
    <location>
        <begin position="1844"/>
        <end position="1855"/>
    </location>
</feature>
<dbReference type="OMA" id="HAQQNYE"/>
<dbReference type="GO" id="GO:0017056">
    <property type="term" value="F:structural constituent of nuclear pore"/>
    <property type="evidence" value="ECO:0007669"/>
    <property type="project" value="TreeGrafter"/>
</dbReference>
<protein>
    <recommendedName>
        <fullName evidence="3">Nucleoprotein TPR</fullName>
    </recommendedName>
</protein>
<feature type="compositionally biased region" description="Polar residues" evidence="7">
    <location>
        <begin position="1721"/>
        <end position="1734"/>
    </location>
</feature>
<evidence type="ECO:0000256" key="5">
    <source>
        <dbReference type="ARBA" id="ARBA00023242"/>
    </source>
</evidence>
<evidence type="ECO:0000256" key="2">
    <source>
        <dbReference type="ARBA" id="ARBA00005274"/>
    </source>
</evidence>
<name>H3DL90_TETNG</name>
<dbReference type="GO" id="GO:1901673">
    <property type="term" value="P:regulation of mitotic spindle assembly"/>
    <property type="evidence" value="ECO:0007669"/>
    <property type="project" value="TreeGrafter"/>
</dbReference>
<feature type="compositionally biased region" description="Low complexity" evidence="7">
    <location>
        <begin position="1679"/>
        <end position="1699"/>
    </location>
</feature>
<dbReference type="FunCoup" id="H3DL90">
    <property type="interactions" value="162"/>
</dbReference>
<feature type="region of interest" description="Disordered" evidence="7">
    <location>
        <begin position="1585"/>
        <end position="1734"/>
    </location>
</feature>
<reference evidence="11" key="3">
    <citation type="submission" date="2025-09" db="UniProtKB">
        <authorList>
            <consortium name="Ensembl"/>
        </authorList>
    </citation>
    <scope>IDENTIFICATION</scope>
</reference>
<evidence type="ECO:0000256" key="3">
    <source>
        <dbReference type="ARBA" id="ARBA00019789"/>
    </source>
</evidence>
<feature type="region of interest" description="Disordered" evidence="7">
    <location>
        <begin position="2112"/>
        <end position="2167"/>
    </location>
</feature>
<feature type="compositionally biased region" description="Polar residues" evidence="7">
    <location>
        <begin position="1891"/>
        <end position="1909"/>
    </location>
</feature>
<feature type="domain" description="Nucleoprotein TPR/MPL1" evidence="9">
    <location>
        <begin position="174"/>
        <end position="249"/>
    </location>
</feature>
<evidence type="ECO:0000256" key="6">
    <source>
        <dbReference type="SAM" id="Coils"/>
    </source>
</evidence>
<dbReference type="InterPro" id="IPR057577">
    <property type="entry name" value="Nucleoprot-TPR/MLP1_dom"/>
</dbReference>
<keyword evidence="12" id="KW-1185">Reference proteome</keyword>
<feature type="compositionally biased region" description="Polar residues" evidence="7">
    <location>
        <begin position="2122"/>
        <end position="2138"/>
    </location>
</feature>
<feature type="region of interest" description="Disordered" evidence="7">
    <location>
        <begin position="891"/>
        <end position="918"/>
    </location>
</feature>
<reference evidence="11" key="2">
    <citation type="submission" date="2025-08" db="UniProtKB">
        <authorList>
            <consortium name="Ensembl"/>
        </authorList>
    </citation>
    <scope>IDENTIFICATION</scope>
</reference>
<feature type="compositionally biased region" description="Polar residues" evidence="7">
    <location>
        <begin position="1781"/>
        <end position="1808"/>
    </location>
</feature>
<dbReference type="Pfam" id="PF25785">
    <property type="entry name" value="TPR"/>
    <property type="match status" value="1"/>
</dbReference>
<evidence type="ECO:0000256" key="7">
    <source>
        <dbReference type="SAM" id="MobiDB-lite"/>
    </source>
</evidence>
<organism evidence="11 12">
    <name type="scientific">Tetraodon nigroviridis</name>
    <name type="common">Spotted green pufferfish</name>
    <name type="synonym">Chelonodon nigroviridis</name>
    <dbReference type="NCBI Taxonomy" id="99883"/>
    <lineage>
        <taxon>Eukaryota</taxon>
        <taxon>Metazoa</taxon>
        <taxon>Chordata</taxon>
        <taxon>Craniata</taxon>
        <taxon>Vertebrata</taxon>
        <taxon>Euteleostomi</taxon>
        <taxon>Actinopterygii</taxon>
        <taxon>Neopterygii</taxon>
        <taxon>Teleostei</taxon>
        <taxon>Neoteleostei</taxon>
        <taxon>Acanthomorphata</taxon>
        <taxon>Eupercaria</taxon>
        <taxon>Tetraodontiformes</taxon>
        <taxon>Tetradontoidea</taxon>
        <taxon>Tetraodontidae</taxon>
        <taxon>Tetraodon</taxon>
    </lineage>
</organism>
<dbReference type="GeneTree" id="ENSGT00730000111014"/>
<evidence type="ECO:0000256" key="1">
    <source>
        <dbReference type="ARBA" id="ARBA00004123"/>
    </source>
</evidence>
<dbReference type="Pfam" id="PF25481">
    <property type="entry name" value="Nucleoprot-TPR"/>
    <property type="match status" value="1"/>
</dbReference>
<dbReference type="STRING" id="99883.ENSTNIP00000021288"/>
<feature type="compositionally biased region" description="Polar residues" evidence="7">
    <location>
        <begin position="2183"/>
        <end position="2201"/>
    </location>
</feature>
<comment type="subcellular location">
    <subcellularLocation>
        <location evidence="1">Nucleus</location>
    </subcellularLocation>
</comment>
<comment type="similarity">
    <text evidence="2">Belongs to the TPR family.</text>
</comment>
<dbReference type="InterPro" id="IPR057974">
    <property type="entry name" value="NUA/TPR/MLP1-2-like_dom"/>
</dbReference>
<dbReference type="Ensembl" id="ENSTNIT00000021523.1">
    <property type="protein sequence ID" value="ENSTNIP00000021288.1"/>
    <property type="gene ID" value="ENSTNIG00000018122.1"/>
</dbReference>
<feature type="compositionally biased region" description="Basic and acidic residues" evidence="7">
    <location>
        <begin position="1589"/>
        <end position="1613"/>
    </location>
</feature>
<sequence length="2269" mass="256203">MADSLLHELVSDSELSNLSPELQNKLEGILIGLQCKIDSLKGQHEQFRVDSEQLFFENVNQLAQCREEISSQTQERLKLKEEYSKLETELKAVLEKNRDHECAQERFSSEKTLLAKAKEELEAEKRELVRTLERRSSEVEHLNDDLKHLNDKLVEVSTSKLALQVKVDELESVQVNVKYKEKRMAQEKELLHGQTSWLNEELKAKSEELLSISRQKGNEILELKCKLENKEDEVNRLQDQVNSLKTVTEHLQKQNGDLINTLKEVKEQQVTMEEKFKNELDANIKLYNLYKSAAEDSEAKSEELNRVVEELHKLLKDAGEANKVLEEKLQEMNCNSDKNVAELKERVQVLEKELDNANELLSSSKLRGSSSVLTEEQLTNLSPTALTVSKIKPGMKLTELYSAFVESQEQLQLERLENKRVNKYERMQKSVAALSVQLEQAVKEVHRLQNEADEANKQSSFLERENKRCELQLSDLAQQVRVLLIELEEARGNHVVYEEELSSADVSNASEVISQHLVTFRSVEELQKQNQRLLVALRELSDAQEKEESEISRNKVGELEQSLLKAQAELESLREQRVQHVKMTEAIVKQRDTYRCLLAQAAAVSLPPQGIPSEEFSLTSTPRRSPAAVSTPGTPGVALVSMAREQTEALEAKAALQQLQEVFSAYKKERVENDKAMMEQNEKLQKQLSDLHFQNAKMSTQLEFVSKRYEMLQDNVEGYRKEIASLREKDQKMATAAQKHEQNIYTLNEDLRAAKEKLAIAEGQAQNLRKERDMLKLVESRLNQEKETILSQQQTQNLLLKNLQTIQASLEHTETETRQRLNNQLEKQEREISQLQKRLQHEMEQRHLLSRNQEIQLVDTKKQLETQVALHQKTKEMLNAAELELRNLKMQQSSKEPRHVLSSPSATRVRGRYSHNQDREDLQCRLRLAENQADDLTENLKATTSKMEQYRAMVQSLEESLDREKEVTEQLQASIEARTKEAEKNYQNLEEKLMKVVIEKQELEEQNKRAQVSFDEQMDILRKNVSSAQENHKAALESLAVVEAQNQHLLRDIQEQTKLVTEAQNKYEQEMMLHAANVEAMQVAKAQALQAAELRRQLEEKVQRISAELVEAKVSAEEQEKILKDELSKIERSNEELQKQNGILHEQIQTMSTKMAEKLTQAVGDSAAKVSLIEEGKSQQQMLEVLRFVRREKEIAESRFEIAQEETLRYRLRAENVERELKEVQDSMRSSKERMEVAVKTLAQHDDLMKKTETMNILIESNKLLREEKEKMEQQLEQAQSKLQKMESDILPLQQANSELSGKSGMLQAEKKILEDEIKRWKARTQHLVSQQKDSDPEEYKRLHTEREAHVKRIQLLTEENSKLKADIARANNVTTSLQGQIQSLRDNSNKMVEERNALKKELETKNHEVQEKVQTIMQVRKIGRRYKSQYDELKVQHDKMVLEAAAGPAQVEEARQASVQELQTLRDSLNQAEAKTRDLEGQLENLNGVVSERETELRNTQEQSSKLQTELNRLRQELQEKTSQEEGMRQQMSEKDEKTRKAILMAKQKISQLMGAKEQLLKENEELKNQREELDVRMSALKSQYEGRLSRQERELRDLRGQQERQEPRDEPPEPQEQQRSTEQRQISLKTTPAADRGSASTSEPPTANIKPTPVVATASKQPVNPGNKPTPRASIRPMITPAPVVTPTPTATVMPTTQVESQEAMQSTESPPVEHVTVYGSTSGSVRSASPNVQTSLANPMLTVQQTQATAFVQPTQQQSVSHAEPANQEPPSAVVEATPNSQVEWPSTSSVFGTVSAAPGTSSMSKRPREEEVVADTETSQEDPSRAPVSKKVRIIQRVDPEEEMLAEDSAEAEGVVPTDDSAEASQFCFVLQMDEYPAPEEGEDSRTAQNLVMDQEVSHSPSDTPDQLEHEVIVIVTDTESENEQEEGDEEEEEQEYVDAGEMEEGEENEESRDGNEAYEGDDTEGADVTDPGTETEESLGASDSTQRPADSQTPSFNSGAVEGFSTEQPATNSGARMPQSPRRPTQQLPPRLNIHPASSSELGPPAQIQRIPGRRVPQLTPGASGSAQHFFDEDDRMVPSTPTLVVPHRSDGLDQAIHGFSPVAGVPRFRFGPTEDMPQTSSSSHSDLGQLASQGGLGMYESPLFLATHEEESGGRSVPTTPLQVAAPVSVFSEVAPSDSTEQASQSVPMVSTSTPGLPVPGAVNTGEEGDDSLLEPDADRSSAEVSVDPVVSQGSLEESSQQSDKANMPSTSQEPSSSSAGNT</sequence>
<reference evidence="12" key="1">
    <citation type="journal article" date="2004" name="Nature">
        <title>Genome duplication in the teleost fish Tetraodon nigroviridis reveals the early vertebrate proto-karyotype.</title>
        <authorList>
            <person name="Jaillon O."/>
            <person name="Aury J.-M."/>
            <person name="Brunet F."/>
            <person name="Petit J.-L."/>
            <person name="Stange-Thomann N."/>
            <person name="Mauceli E."/>
            <person name="Bouneau L."/>
            <person name="Fischer C."/>
            <person name="Ozouf-Costaz C."/>
            <person name="Bernot A."/>
            <person name="Nicaud S."/>
            <person name="Jaffe D."/>
            <person name="Fisher S."/>
            <person name="Lutfalla G."/>
            <person name="Dossat C."/>
            <person name="Segurens B."/>
            <person name="Dasilva C."/>
            <person name="Salanoubat M."/>
            <person name="Levy M."/>
            <person name="Boudet N."/>
            <person name="Castellano S."/>
            <person name="Anthouard V."/>
            <person name="Jubin C."/>
            <person name="Castelli V."/>
            <person name="Katinka M."/>
            <person name="Vacherie B."/>
            <person name="Biemont C."/>
            <person name="Skalli Z."/>
            <person name="Cattolico L."/>
            <person name="Poulain J."/>
            <person name="De Berardinis V."/>
            <person name="Cruaud C."/>
            <person name="Duprat S."/>
            <person name="Brottier P."/>
            <person name="Coutanceau J.-P."/>
            <person name="Gouzy J."/>
            <person name="Parra G."/>
            <person name="Lardier G."/>
            <person name="Chapple C."/>
            <person name="McKernan K.J."/>
            <person name="McEwan P."/>
            <person name="Bosak S."/>
            <person name="Kellis M."/>
            <person name="Volff J.-N."/>
            <person name="Guigo R."/>
            <person name="Zody M.C."/>
            <person name="Mesirov J."/>
            <person name="Lindblad-Toh K."/>
            <person name="Birren B."/>
            <person name="Nusbaum C."/>
            <person name="Kahn D."/>
            <person name="Robinson-Rechavi M."/>
            <person name="Laudet V."/>
            <person name="Schachter V."/>
            <person name="Quetier F."/>
            <person name="Saurin W."/>
            <person name="Scarpelli C."/>
            <person name="Wincker P."/>
            <person name="Lander E.S."/>
            <person name="Weissenbach J."/>
            <person name="Roest Crollius H."/>
        </authorList>
    </citation>
    <scope>NUCLEOTIDE SEQUENCE [LARGE SCALE GENOMIC DNA]</scope>
</reference>
<evidence type="ECO:0000256" key="4">
    <source>
        <dbReference type="ARBA" id="ARBA00023054"/>
    </source>
</evidence>
<dbReference type="GO" id="GO:0005643">
    <property type="term" value="C:nuclear pore"/>
    <property type="evidence" value="ECO:0007669"/>
    <property type="project" value="TreeGrafter"/>
</dbReference>
<feature type="domain" description="NUA/TPR/MLP1-2-like" evidence="10">
    <location>
        <begin position="451"/>
        <end position="548"/>
    </location>
</feature>
<dbReference type="HOGENOM" id="CLU_001059_0_0_1"/>
<feature type="compositionally biased region" description="Low complexity" evidence="7">
    <location>
        <begin position="2238"/>
        <end position="2249"/>
    </location>
</feature>
<feature type="coiled-coil region" evidence="6">
    <location>
        <begin position="424"/>
        <end position="493"/>
    </location>
</feature>
<accession>H3DL90</accession>
<feature type="compositionally biased region" description="Polar residues" evidence="7">
    <location>
        <begin position="2010"/>
        <end position="2019"/>
    </location>
</feature>
<feature type="compositionally biased region" description="Low complexity" evidence="7">
    <location>
        <begin position="2256"/>
        <end position="2269"/>
    </location>
</feature>
<dbReference type="InParanoid" id="H3DL90"/>
<dbReference type="Proteomes" id="UP000007303">
    <property type="component" value="Unassembled WGS sequence"/>
</dbReference>
<keyword evidence="4 6" id="KW-0175">Coiled coil</keyword>
<feature type="coiled-coil region" evidence="6">
    <location>
        <begin position="523"/>
        <end position="583"/>
    </location>
</feature>
<feature type="domain" description="Nucleoprotein TPR/MLP1-2" evidence="8">
    <location>
        <begin position="1024"/>
        <end position="1151"/>
    </location>
</feature>
<dbReference type="PANTHER" id="PTHR18898:SF4">
    <property type="entry name" value="NUCLEOPROTEIN TPR"/>
    <property type="match status" value="1"/>
</dbReference>
<proteinExistence type="inferred from homology"/>
<feature type="region of interest" description="Disordered" evidence="7">
    <location>
        <begin position="2179"/>
        <end position="2269"/>
    </location>
</feature>
<keyword evidence="5" id="KW-0539">Nucleus</keyword>
<feature type="compositionally biased region" description="Low complexity" evidence="7">
    <location>
        <begin position="1617"/>
        <end position="1627"/>
    </location>
</feature>
<feature type="coiled-coil region" evidence="6">
    <location>
        <begin position="213"/>
        <end position="268"/>
    </location>
</feature>
<dbReference type="GO" id="GO:0006406">
    <property type="term" value="P:mRNA export from nucleus"/>
    <property type="evidence" value="ECO:0007669"/>
    <property type="project" value="TreeGrafter"/>
</dbReference>
<feature type="compositionally biased region" description="Acidic residues" evidence="7">
    <location>
        <begin position="2213"/>
        <end position="2222"/>
    </location>
</feature>
<feature type="coiled-coil region" evidence="6">
    <location>
        <begin position="294"/>
        <end position="367"/>
    </location>
</feature>
<dbReference type="Gene3D" id="1.10.287.1490">
    <property type="match status" value="1"/>
</dbReference>
<dbReference type="InterPro" id="IPR012929">
    <property type="entry name" value="Nucleoprot-TPR/MLP1-2_dom"/>
</dbReference>
<feature type="compositionally biased region" description="Polar residues" evidence="7">
    <location>
        <begin position="1700"/>
        <end position="1712"/>
    </location>
</feature>
<feature type="compositionally biased region" description="Polar residues" evidence="7">
    <location>
        <begin position="1986"/>
        <end position="2003"/>
    </location>
</feature>
<feature type="coiled-coil region" evidence="6">
    <location>
        <begin position="62"/>
        <end position="159"/>
    </location>
</feature>
<feature type="coiled-coil region" evidence="6">
    <location>
        <begin position="1186"/>
        <end position="1420"/>
    </location>
</feature>
<feature type="coiled-coil region" evidence="6">
    <location>
        <begin position="919"/>
        <end position="1020"/>
    </location>
</feature>
<evidence type="ECO:0000259" key="9">
    <source>
        <dbReference type="Pfam" id="PF25481"/>
    </source>
</evidence>
<evidence type="ECO:0000313" key="11">
    <source>
        <dbReference type="Ensembl" id="ENSTNIP00000021288.1"/>
    </source>
</evidence>
<feature type="coiled-coil region" evidence="6">
    <location>
        <begin position="1046"/>
        <end position="1147"/>
    </location>
</feature>
<dbReference type="PANTHER" id="PTHR18898">
    <property type="entry name" value="NUCLEOPROTEIN TPR-RELATED"/>
    <property type="match status" value="1"/>
</dbReference>
<evidence type="ECO:0000313" key="12">
    <source>
        <dbReference type="Proteomes" id="UP000007303"/>
    </source>
</evidence>